<dbReference type="Gene3D" id="2.80.10.50">
    <property type="match status" value="1"/>
</dbReference>
<sequence>MFLLGLIASGACGASAQPVAGAAGARPSCPHTLVGVAHQDDDLLSLNPAIRDLIRAGCPVSTVYLTAGDGERGADFVANRENGVREAYAAMAGARNHWSPRPVQVGDRTLRSYRLLRREVRLTFMELPDGRPAGDRHPSLLGLFTGAVSQIGPLNGGRAYNEAELLATLDQLVVRWNIGRILTLDPDNTRFGYDGWRTGGVDHSDHGVTARYFRKVAYRRALPVRTYLGYTMSKYTPNLTGGDTTDKTRFARLYHKYELCGTTRCLDPPEPSTLPEDYSNWVARQYPTAHRPPNAGEIVSHIGDRATDREHSELCLDVDHATGRVRTLPCDGTSSQQWTFLPTGHIASGPYRTLCLDAGTDDVTATRCASGAPQQIWQTRSGTISSMRRCLWQDDAARKTPRLRLTPCPHTAEPETSWQWQAPRVRYPAGE</sequence>
<dbReference type="InterPro" id="IPR003737">
    <property type="entry name" value="GlcNAc_PI_deacetylase-related"/>
</dbReference>
<gene>
    <name evidence="3" type="ORF">GCM10022214_30950</name>
</gene>
<dbReference type="Pfam" id="PF00652">
    <property type="entry name" value="Ricin_B_lectin"/>
    <property type="match status" value="1"/>
</dbReference>
<evidence type="ECO:0000256" key="1">
    <source>
        <dbReference type="ARBA" id="ARBA00022833"/>
    </source>
</evidence>
<keyword evidence="4" id="KW-1185">Reference proteome</keyword>
<dbReference type="SUPFAM" id="SSF50370">
    <property type="entry name" value="Ricin B-like lectins"/>
    <property type="match status" value="1"/>
</dbReference>
<evidence type="ECO:0000259" key="2">
    <source>
        <dbReference type="SMART" id="SM00458"/>
    </source>
</evidence>
<evidence type="ECO:0000313" key="3">
    <source>
        <dbReference type="EMBL" id="GAA4072577.1"/>
    </source>
</evidence>
<dbReference type="EMBL" id="BAAAZG010000018">
    <property type="protein sequence ID" value="GAA4072577.1"/>
    <property type="molecule type" value="Genomic_DNA"/>
</dbReference>
<evidence type="ECO:0000313" key="4">
    <source>
        <dbReference type="Proteomes" id="UP001500683"/>
    </source>
</evidence>
<protein>
    <submittedName>
        <fullName evidence="3">PIG-L family deacetylase</fullName>
    </submittedName>
</protein>
<proteinExistence type="predicted"/>
<dbReference type="InterPro" id="IPR000772">
    <property type="entry name" value="Ricin_B_lectin"/>
</dbReference>
<reference evidence="4" key="1">
    <citation type="journal article" date="2019" name="Int. J. Syst. Evol. Microbiol.">
        <title>The Global Catalogue of Microorganisms (GCM) 10K type strain sequencing project: providing services to taxonomists for standard genome sequencing and annotation.</title>
        <authorList>
            <consortium name="The Broad Institute Genomics Platform"/>
            <consortium name="The Broad Institute Genome Sequencing Center for Infectious Disease"/>
            <person name="Wu L."/>
            <person name="Ma J."/>
        </authorList>
    </citation>
    <scope>NUCLEOTIDE SEQUENCE [LARGE SCALE GENOMIC DNA]</scope>
    <source>
        <strain evidence="4">JCM 16702</strain>
    </source>
</reference>
<dbReference type="PANTHER" id="PTHR12993">
    <property type="entry name" value="N-ACETYLGLUCOSAMINYL-PHOSPHATIDYLINOSITOL DE-N-ACETYLASE-RELATED"/>
    <property type="match status" value="1"/>
</dbReference>
<dbReference type="PANTHER" id="PTHR12993:SF26">
    <property type="entry name" value="1D-MYO-INOSITOL 2-ACETAMIDO-2-DEOXY-ALPHA-D-GLUCOPYRANOSIDE DEACETYLASE"/>
    <property type="match status" value="1"/>
</dbReference>
<dbReference type="SMART" id="SM00458">
    <property type="entry name" value="RICIN"/>
    <property type="match status" value="1"/>
</dbReference>
<dbReference type="Proteomes" id="UP001500683">
    <property type="component" value="Unassembled WGS sequence"/>
</dbReference>
<dbReference type="InterPro" id="IPR035992">
    <property type="entry name" value="Ricin_B-like_lectins"/>
</dbReference>
<dbReference type="Gene3D" id="3.40.50.10320">
    <property type="entry name" value="LmbE-like"/>
    <property type="match status" value="1"/>
</dbReference>
<dbReference type="SUPFAM" id="SSF102588">
    <property type="entry name" value="LmbE-like"/>
    <property type="match status" value="1"/>
</dbReference>
<feature type="domain" description="Ricin B lectin" evidence="2">
    <location>
        <begin position="296"/>
        <end position="421"/>
    </location>
</feature>
<name>A0ABP7VQU2_9ACTN</name>
<organism evidence="3 4">
    <name type="scientific">Actinomadura miaoliensis</name>
    <dbReference type="NCBI Taxonomy" id="430685"/>
    <lineage>
        <taxon>Bacteria</taxon>
        <taxon>Bacillati</taxon>
        <taxon>Actinomycetota</taxon>
        <taxon>Actinomycetes</taxon>
        <taxon>Streptosporangiales</taxon>
        <taxon>Thermomonosporaceae</taxon>
        <taxon>Actinomadura</taxon>
    </lineage>
</organism>
<comment type="caution">
    <text evidence="3">The sequence shown here is derived from an EMBL/GenBank/DDBJ whole genome shotgun (WGS) entry which is preliminary data.</text>
</comment>
<dbReference type="InterPro" id="IPR024078">
    <property type="entry name" value="LmbE-like_dom_sf"/>
</dbReference>
<dbReference type="Pfam" id="PF02585">
    <property type="entry name" value="PIG-L"/>
    <property type="match status" value="1"/>
</dbReference>
<dbReference type="PROSITE" id="PS50231">
    <property type="entry name" value="RICIN_B_LECTIN"/>
    <property type="match status" value="1"/>
</dbReference>
<keyword evidence="1" id="KW-0862">Zinc</keyword>
<accession>A0ABP7VQU2</accession>